<keyword evidence="3" id="KW-1185">Reference proteome</keyword>
<keyword evidence="1" id="KW-0732">Signal</keyword>
<feature type="chain" id="PRO_5007800328" evidence="1">
    <location>
        <begin position="20"/>
        <end position="208"/>
    </location>
</feature>
<gene>
    <name evidence="2" type="ORF">PGRI_033540</name>
</gene>
<proteinExistence type="predicted"/>
<dbReference type="RefSeq" id="XP_040644123.1">
    <property type="nucleotide sequence ID" value="XM_040791067.1"/>
</dbReference>
<organism evidence="2 3">
    <name type="scientific">Penicillium patulum</name>
    <name type="common">Penicillium griseofulvum</name>
    <dbReference type="NCBI Taxonomy" id="5078"/>
    <lineage>
        <taxon>Eukaryota</taxon>
        <taxon>Fungi</taxon>
        <taxon>Dikarya</taxon>
        <taxon>Ascomycota</taxon>
        <taxon>Pezizomycotina</taxon>
        <taxon>Eurotiomycetes</taxon>
        <taxon>Eurotiomycetidae</taxon>
        <taxon>Eurotiales</taxon>
        <taxon>Aspergillaceae</taxon>
        <taxon>Penicillium</taxon>
    </lineage>
</organism>
<dbReference type="GeneID" id="63706367"/>
<dbReference type="EMBL" id="LHQR01000070">
    <property type="protein sequence ID" value="KXG45587.1"/>
    <property type="molecule type" value="Genomic_DNA"/>
</dbReference>
<evidence type="ECO:0000256" key="1">
    <source>
        <dbReference type="SAM" id="SignalP"/>
    </source>
</evidence>
<evidence type="ECO:0000313" key="2">
    <source>
        <dbReference type="EMBL" id="KXG45587.1"/>
    </source>
</evidence>
<evidence type="ECO:0000313" key="3">
    <source>
        <dbReference type="Proteomes" id="UP000070168"/>
    </source>
</evidence>
<dbReference type="OrthoDB" id="4341930at2759"/>
<feature type="signal peptide" evidence="1">
    <location>
        <begin position="1"/>
        <end position="19"/>
    </location>
</feature>
<dbReference type="Proteomes" id="UP000070168">
    <property type="component" value="Unassembled WGS sequence"/>
</dbReference>
<reference evidence="2 3" key="1">
    <citation type="journal article" date="2016" name="BMC Genomics">
        <title>Genome sequencing and secondary metabolism of the postharvest pathogen Penicillium griseofulvum.</title>
        <authorList>
            <person name="Banani H."/>
            <person name="Marcet-Houben M."/>
            <person name="Ballester A.R."/>
            <person name="Abbruscato P."/>
            <person name="Gonzalez-Candelas L."/>
            <person name="Gabaldon T."/>
            <person name="Spadaro D."/>
        </authorList>
    </citation>
    <scope>NUCLEOTIDE SEQUENCE [LARGE SCALE GENOMIC DNA]</scope>
    <source>
        <strain evidence="2 3">PG3</strain>
    </source>
</reference>
<name>A0A135L9D5_PENPA</name>
<comment type="caution">
    <text evidence="2">The sequence shown here is derived from an EMBL/GenBank/DDBJ whole genome shotgun (WGS) entry which is preliminary data.</text>
</comment>
<accession>A0A135L9D5</accession>
<dbReference type="AlphaFoldDB" id="A0A135L9D5"/>
<protein>
    <submittedName>
        <fullName evidence="2">Uncharacterized protein</fullName>
    </submittedName>
</protein>
<sequence length="208" mass="22343">MRLPIIAAVSAVLSGIAQAMPLEAGLDNDSTVAAIEVPEFDQGNAGAVSPSEDGPFSLHQIKELAARSPEVHQDPYNITDVEAYTSLYKRDVGCDPIGCFDSSFFSVIFHYSGANGVYLYGAGQPVQRHTFLCSPNFASFNSWLPYVFSARLIPVGLRGCAFTKNRSHISMKYASIITEGLQKDGRCGDNGGVDGGTTNARCIFPIRP</sequence>